<evidence type="ECO:0000313" key="2">
    <source>
        <dbReference type="EMBL" id="KAK3184486.1"/>
    </source>
</evidence>
<name>A0AAE0DSF1_9ROSI</name>
<keyword evidence="3" id="KW-1185">Reference proteome</keyword>
<dbReference type="EMBL" id="JANJYJ010000010">
    <property type="protein sequence ID" value="KAK3184486.1"/>
    <property type="molecule type" value="Genomic_DNA"/>
</dbReference>
<gene>
    <name evidence="2" type="ORF">Dsin_031772</name>
</gene>
<feature type="signal peptide" evidence="1">
    <location>
        <begin position="1"/>
        <end position="21"/>
    </location>
</feature>
<accession>A0AAE0DSF1</accession>
<keyword evidence="1" id="KW-0732">Signal</keyword>
<organism evidence="2 3">
    <name type="scientific">Dipteronia sinensis</name>
    <dbReference type="NCBI Taxonomy" id="43782"/>
    <lineage>
        <taxon>Eukaryota</taxon>
        <taxon>Viridiplantae</taxon>
        <taxon>Streptophyta</taxon>
        <taxon>Embryophyta</taxon>
        <taxon>Tracheophyta</taxon>
        <taxon>Spermatophyta</taxon>
        <taxon>Magnoliopsida</taxon>
        <taxon>eudicotyledons</taxon>
        <taxon>Gunneridae</taxon>
        <taxon>Pentapetalae</taxon>
        <taxon>rosids</taxon>
        <taxon>malvids</taxon>
        <taxon>Sapindales</taxon>
        <taxon>Sapindaceae</taxon>
        <taxon>Hippocastanoideae</taxon>
        <taxon>Acereae</taxon>
        <taxon>Dipteronia</taxon>
    </lineage>
</organism>
<dbReference type="Proteomes" id="UP001281410">
    <property type="component" value="Unassembled WGS sequence"/>
</dbReference>
<dbReference type="AlphaFoldDB" id="A0AAE0DSF1"/>
<evidence type="ECO:0000256" key="1">
    <source>
        <dbReference type="SAM" id="SignalP"/>
    </source>
</evidence>
<feature type="chain" id="PRO_5042086107" evidence="1">
    <location>
        <begin position="22"/>
        <end position="67"/>
    </location>
</feature>
<protein>
    <submittedName>
        <fullName evidence="2">Uncharacterized protein</fullName>
    </submittedName>
</protein>
<reference evidence="2" key="1">
    <citation type="journal article" date="2023" name="Plant J.">
        <title>Genome sequences and population genomics provide insights into the demographic history, inbreeding, and mutation load of two 'living fossil' tree species of Dipteronia.</title>
        <authorList>
            <person name="Feng Y."/>
            <person name="Comes H.P."/>
            <person name="Chen J."/>
            <person name="Zhu S."/>
            <person name="Lu R."/>
            <person name="Zhang X."/>
            <person name="Li P."/>
            <person name="Qiu J."/>
            <person name="Olsen K.M."/>
            <person name="Qiu Y."/>
        </authorList>
    </citation>
    <scope>NUCLEOTIDE SEQUENCE</scope>
    <source>
        <strain evidence="2">NBL</strain>
    </source>
</reference>
<evidence type="ECO:0000313" key="3">
    <source>
        <dbReference type="Proteomes" id="UP001281410"/>
    </source>
</evidence>
<proteinExistence type="predicted"/>
<sequence>MGKLNMAAMLLILMFVSIADAQVFDIGKYGGKPNSDITQALTSAYKEACASTTGGPKRDIQFKSSAL</sequence>
<comment type="caution">
    <text evidence="2">The sequence shown here is derived from an EMBL/GenBank/DDBJ whole genome shotgun (WGS) entry which is preliminary data.</text>
</comment>